<protein>
    <submittedName>
        <fullName evidence="1">Sulfur carrier protein ThiS</fullName>
    </submittedName>
</protein>
<dbReference type="NCBIfam" id="TIGR01683">
    <property type="entry name" value="thiS"/>
    <property type="match status" value="1"/>
</dbReference>
<gene>
    <name evidence="1" type="primary">thiS</name>
    <name evidence="1" type="ORF">J1M35_11270</name>
</gene>
<dbReference type="CDD" id="cd00565">
    <property type="entry name" value="Ubl_ThiS"/>
    <property type="match status" value="1"/>
</dbReference>
<dbReference type="SUPFAM" id="SSF54285">
    <property type="entry name" value="MoaD/ThiS"/>
    <property type="match status" value="1"/>
</dbReference>
<proteinExistence type="predicted"/>
<dbReference type="Pfam" id="PF02597">
    <property type="entry name" value="ThiS"/>
    <property type="match status" value="1"/>
</dbReference>
<keyword evidence="2" id="KW-1185">Reference proteome</keyword>
<dbReference type="InterPro" id="IPR012675">
    <property type="entry name" value="Beta-grasp_dom_sf"/>
</dbReference>
<reference evidence="1" key="1">
    <citation type="submission" date="2021-03" db="EMBL/GenBank/DDBJ databases">
        <title>Ottowia sp. 27C isolated from the cloaca of a Giant Asian pond turtle (Heosemys grandis).</title>
        <authorList>
            <person name="Spergser J."/>
            <person name="Busse H.-J."/>
        </authorList>
    </citation>
    <scope>NUCLEOTIDE SEQUENCE</scope>
    <source>
        <strain evidence="1">27C</strain>
    </source>
</reference>
<name>A0A975H222_9BURK</name>
<sequence>MKSLGTPPAAGDVAIRLDGQPRTLAADTTLADLVAALGHAPEAVSTAVNGEFVARHARGRLLAEGDAVLLFQPIVGG</sequence>
<accession>A0A975H222</accession>
<dbReference type="RefSeq" id="WP_208007150.1">
    <property type="nucleotide sequence ID" value="NZ_CP071796.1"/>
</dbReference>
<organism evidence="1 2">
    <name type="scientific">Ottowia testudinis</name>
    <dbReference type="NCBI Taxonomy" id="2816950"/>
    <lineage>
        <taxon>Bacteria</taxon>
        <taxon>Pseudomonadati</taxon>
        <taxon>Pseudomonadota</taxon>
        <taxon>Betaproteobacteria</taxon>
        <taxon>Burkholderiales</taxon>
        <taxon>Comamonadaceae</taxon>
        <taxon>Ottowia</taxon>
    </lineage>
</organism>
<evidence type="ECO:0000313" key="1">
    <source>
        <dbReference type="EMBL" id="QTD43741.1"/>
    </source>
</evidence>
<dbReference type="InterPro" id="IPR010035">
    <property type="entry name" value="Thi_S"/>
</dbReference>
<dbReference type="EMBL" id="CP071796">
    <property type="protein sequence ID" value="QTD43741.1"/>
    <property type="molecule type" value="Genomic_DNA"/>
</dbReference>
<dbReference type="Gene3D" id="3.10.20.30">
    <property type="match status" value="1"/>
</dbReference>
<dbReference type="KEGG" id="otd:J1M35_11270"/>
<dbReference type="InterPro" id="IPR016155">
    <property type="entry name" value="Mopterin_synth/thiamin_S_b"/>
</dbReference>
<dbReference type="AlphaFoldDB" id="A0A975H222"/>
<dbReference type="InterPro" id="IPR003749">
    <property type="entry name" value="ThiS/MoaD-like"/>
</dbReference>
<evidence type="ECO:0000313" key="2">
    <source>
        <dbReference type="Proteomes" id="UP000663903"/>
    </source>
</evidence>
<dbReference type="Proteomes" id="UP000663903">
    <property type="component" value="Chromosome"/>
</dbReference>